<name>A0A0G3XEY6_9SPHN</name>
<dbReference type="KEGG" id="cna:AB433_01530"/>
<dbReference type="PATRIC" id="fig|1348774.3.peg.323"/>
<dbReference type="InterPro" id="IPR032708">
    <property type="entry name" value="McjB_C"/>
</dbReference>
<reference evidence="2 3" key="1">
    <citation type="submission" date="2015-06" db="EMBL/GenBank/DDBJ databases">
        <authorList>
            <person name="Zeng Y."/>
            <person name="Huang Y."/>
        </authorList>
    </citation>
    <scope>NUCLEOTIDE SEQUENCE [LARGE SCALE GENOMIC DNA]</scope>
    <source>
        <strain evidence="2 3">PQ-2</strain>
    </source>
</reference>
<dbReference type="EMBL" id="CP011770">
    <property type="protein sequence ID" value="AKM08953.1"/>
    <property type="molecule type" value="Genomic_DNA"/>
</dbReference>
<dbReference type="OrthoDB" id="3790432at2"/>
<dbReference type="NCBIfam" id="NF033537">
    <property type="entry name" value="lasso_biosyn_B2"/>
    <property type="match status" value="1"/>
</dbReference>
<protein>
    <recommendedName>
        <fullName evidence="1">Microcin J25-processing protein McjB C-terminal domain-containing protein</fullName>
    </recommendedName>
</protein>
<accession>A0A0G3XEY6</accession>
<evidence type="ECO:0000259" key="1">
    <source>
        <dbReference type="Pfam" id="PF13471"/>
    </source>
</evidence>
<proteinExistence type="predicted"/>
<dbReference type="RefSeq" id="WP_047819649.1">
    <property type="nucleotide sequence ID" value="NZ_CP011770.1"/>
</dbReference>
<evidence type="ECO:0000313" key="3">
    <source>
        <dbReference type="Proteomes" id="UP000035287"/>
    </source>
</evidence>
<dbReference type="AlphaFoldDB" id="A0A0G3XEY6"/>
<dbReference type="Pfam" id="PF13471">
    <property type="entry name" value="Transglut_core3"/>
    <property type="match status" value="1"/>
</dbReference>
<keyword evidence="3" id="KW-1185">Reference proteome</keyword>
<evidence type="ECO:0000313" key="2">
    <source>
        <dbReference type="EMBL" id="AKM08953.1"/>
    </source>
</evidence>
<feature type="domain" description="Microcin J25-processing protein McjB C-terminal" evidence="1">
    <location>
        <begin position="30"/>
        <end position="145"/>
    </location>
</feature>
<dbReference type="Proteomes" id="UP000035287">
    <property type="component" value="Chromosome"/>
</dbReference>
<dbReference type="InterPro" id="IPR053521">
    <property type="entry name" value="McjB-like"/>
</dbReference>
<organism evidence="2 3">
    <name type="scientific">Croceicoccus naphthovorans</name>
    <dbReference type="NCBI Taxonomy" id="1348774"/>
    <lineage>
        <taxon>Bacteria</taxon>
        <taxon>Pseudomonadati</taxon>
        <taxon>Pseudomonadota</taxon>
        <taxon>Alphaproteobacteria</taxon>
        <taxon>Sphingomonadales</taxon>
        <taxon>Erythrobacteraceae</taxon>
        <taxon>Croceicoccus</taxon>
    </lineage>
</organism>
<dbReference type="STRING" id="1348774.AB433_01530"/>
<gene>
    <name evidence="2" type="ORF">AB433_01530</name>
</gene>
<sequence>MDDRADQAPDALTAGAWTGRALTAEAIAWMLLARVLVACFAFGRWRKWLGRQLVGAGPAMTSDVRHRRLARAIERGARRLPIETKCLVRAMALHWMLHIRKLGSTLAIGTLPAQLRGTIDDLHAWIEIGEKTILGENGQDYRVLIRFHFPGTATG</sequence>